<dbReference type="AlphaFoldDB" id="A0A366ESZ3"/>
<dbReference type="InterPro" id="IPR027417">
    <property type="entry name" value="P-loop_NTPase"/>
</dbReference>
<protein>
    <submittedName>
        <fullName evidence="1">Sulfotransferase family protein</fullName>
    </submittedName>
</protein>
<keyword evidence="2" id="KW-1185">Reference proteome</keyword>
<dbReference type="OrthoDB" id="9800698at2"/>
<dbReference type="Proteomes" id="UP000253529">
    <property type="component" value="Unassembled WGS sequence"/>
</dbReference>
<keyword evidence="1" id="KW-0808">Transferase</keyword>
<dbReference type="GO" id="GO:0016740">
    <property type="term" value="F:transferase activity"/>
    <property type="evidence" value="ECO:0007669"/>
    <property type="project" value="UniProtKB-KW"/>
</dbReference>
<sequence length="243" mass="26823">MEAKDLPLLVIGAGRGGTSILAACLDGHPRIVMRSEYRSAGLLMGDSFPIAATASLIDDRLTAFRAACDDEVLKHPGRVWGNKITTEQIGGLEEHNALNDARVDVVERFVGAMTGYRIVFILRHGASCVDSKVRRTGQPPVRAAIKWCYAARLFERLRAARALAFWCRYENLVSDPKRVLAELCDCLGLPYDAAMLSQTDNGDLLLPEYRHGRFLAEKATEIPSLSPELGALLRPWLERLGYA</sequence>
<dbReference type="Gene3D" id="3.40.50.300">
    <property type="entry name" value="P-loop containing nucleotide triphosphate hydrolases"/>
    <property type="match status" value="1"/>
</dbReference>
<name>A0A366ESZ3_9HYPH</name>
<proteinExistence type="predicted"/>
<comment type="caution">
    <text evidence="1">The sequence shown here is derived from an EMBL/GenBank/DDBJ whole genome shotgun (WGS) entry which is preliminary data.</text>
</comment>
<reference evidence="1 2" key="1">
    <citation type="submission" date="2018-06" db="EMBL/GenBank/DDBJ databases">
        <title>Genomic Encyclopedia of Type Strains, Phase IV (KMG-IV): sequencing the most valuable type-strain genomes for metagenomic binning, comparative biology and taxonomic classification.</title>
        <authorList>
            <person name="Goeker M."/>
        </authorList>
    </citation>
    <scope>NUCLEOTIDE SEQUENCE [LARGE SCALE GENOMIC DNA]</scope>
    <source>
        <strain evidence="1 2">DSM 24875</strain>
    </source>
</reference>
<evidence type="ECO:0000313" key="2">
    <source>
        <dbReference type="Proteomes" id="UP000253529"/>
    </source>
</evidence>
<accession>A0A366ESZ3</accession>
<evidence type="ECO:0000313" key="1">
    <source>
        <dbReference type="EMBL" id="RBP04639.1"/>
    </source>
</evidence>
<dbReference type="Pfam" id="PF13469">
    <property type="entry name" value="Sulfotransfer_3"/>
    <property type="match status" value="1"/>
</dbReference>
<dbReference type="RefSeq" id="WP_113892060.1">
    <property type="nucleotide sequence ID" value="NZ_QNRK01000038.1"/>
</dbReference>
<gene>
    <name evidence="1" type="ORF">DFR50_13823</name>
</gene>
<dbReference type="EMBL" id="QNRK01000038">
    <property type="protein sequence ID" value="RBP04639.1"/>
    <property type="molecule type" value="Genomic_DNA"/>
</dbReference>
<dbReference type="SUPFAM" id="SSF52540">
    <property type="entry name" value="P-loop containing nucleoside triphosphate hydrolases"/>
    <property type="match status" value="1"/>
</dbReference>
<organism evidence="1 2">
    <name type="scientific">Roseiarcus fermentans</name>
    <dbReference type="NCBI Taxonomy" id="1473586"/>
    <lineage>
        <taxon>Bacteria</taxon>
        <taxon>Pseudomonadati</taxon>
        <taxon>Pseudomonadota</taxon>
        <taxon>Alphaproteobacteria</taxon>
        <taxon>Hyphomicrobiales</taxon>
        <taxon>Roseiarcaceae</taxon>
        <taxon>Roseiarcus</taxon>
    </lineage>
</organism>